<keyword evidence="2" id="KW-0285">Flavoprotein</keyword>
<proteinExistence type="predicted"/>
<reference evidence="7" key="1">
    <citation type="submission" date="2019-07" db="EMBL/GenBank/DDBJ databases">
        <authorList>
            <person name="Weber M."/>
            <person name="Kostadinov I."/>
            <person name="Kostadinov D I."/>
        </authorList>
    </citation>
    <scope>NUCLEOTIDE SEQUENCE</scope>
    <source>
        <strain evidence="7">Gfbio:sag-sample-m06:053724c1-46a9-4a36-b237-ea2bf867836b</strain>
    </source>
</reference>
<keyword evidence="4" id="KW-0560">Oxidoreductase</keyword>
<dbReference type="InterPro" id="IPR045170">
    <property type="entry name" value="MTOX"/>
</dbReference>
<evidence type="ECO:0000256" key="1">
    <source>
        <dbReference type="ARBA" id="ARBA00001974"/>
    </source>
</evidence>
<keyword evidence="3" id="KW-0274">FAD</keyword>
<feature type="signal peptide" evidence="5">
    <location>
        <begin position="1"/>
        <end position="27"/>
    </location>
</feature>
<sequence length="430" mass="46881">MKRRDFLSTSLGLAVASALAPAQQARASRQASSHSSTNFDVAIIGAGLFGSAAARHLSKVSDGVALIGPKEPQQKSTHQGVFASHYDTSRLTRVIDPNLVWGTLAKRSIARYRDIEHQSNIEFFHNIGYMMVTPGGLGTDWFDLPAMREVATDLNVEIEDFDDDLLKQRFPYLNFTPGSSAVLQEKDAGYFNPRLLVEAQQSIAIAQGTTLLREEVVQIQVTGEQVKITIGSGGTVRANRVLVATGAYTNATMLLAHKLNTTIRAAMIMVSEVAPQQQVAFPSTLYAKTDGEEDFWGLLMPPITYADGRSYIKTMDGYYGPAPLEGYKALGTWSRSNGHEDHHVVLKRALREVFPSLDILSTQFKPCLITDTDSHYPYIDMLDDRIGIAVGGNGKGAKSSDEIGRLAAGMIHTQGWPSSLPQAVFSAKFA</sequence>
<dbReference type="PANTHER" id="PTHR10961:SF10">
    <property type="entry name" value="FAD DEPENDENT OXIDOREDUCTASE DOMAIN-CONTAINING PROTEIN"/>
    <property type="match status" value="1"/>
</dbReference>
<dbReference type="GO" id="GO:0050660">
    <property type="term" value="F:flavin adenine dinucleotide binding"/>
    <property type="evidence" value="ECO:0007669"/>
    <property type="project" value="InterPro"/>
</dbReference>
<evidence type="ECO:0000256" key="5">
    <source>
        <dbReference type="SAM" id="SignalP"/>
    </source>
</evidence>
<feature type="domain" description="FAD dependent oxidoreductase" evidence="6">
    <location>
        <begin position="40"/>
        <end position="408"/>
    </location>
</feature>
<protein>
    <submittedName>
        <fullName evidence="7">Putative N-methyl-L-tryptophan oxidase</fullName>
    </submittedName>
</protein>
<evidence type="ECO:0000256" key="3">
    <source>
        <dbReference type="ARBA" id="ARBA00022827"/>
    </source>
</evidence>
<dbReference type="SUPFAM" id="SSF51905">
    <property type="entry name" value="FAD/NAD(P)-binding domain"/>
    <property type="match status" value="1"/>
</dbReference>
<evidence type="ECO:0000256" key="2">
    <source>
        <dbReference type="ARBA" id="ARBA00022630"/>
    </source>
</evidence>
<organism evidence="7">
    <name type="scientific">uncultured Woeseiaceae bacterium</name>
    <dbReference type="NCBI Taxonomy" id="1983305"/>
    <lineage>
        <taxon>Bacteria</taxon>
        <taxon>Pseudomonadati</taxon>
        <taxon>Pseudomonadota</taxon>
        <taxon>Gammaproteobacteria</taxon>
        <taxon>Woeseiales</taxon>
        <taxon>Woeseiaceae</taxon>
        <taxon>environmental samples</taxon>
    </lineage>
</organism>
<comment type="cofactor">
    <cofactor evidence="1">
        <name>FAD</name>
        <dbReference type="ChEBI" id="CHEBI:57692"/>
    </cofactor>
</comment>
<keyword evidence="5" id="KW-0732">Signal</keyword>
<name>A0A7D9H6H5_9GAMM</name>
<gene>
    <name evidence="7" type="ORF">JTBM06_V1_10072</name>
</gene>
<dbReference type="EMBL" id="LR633967">
    <property type="protein sequence ID" value="VUX55353.1"/>
    <property type="molecule type" value="Genomic_DNA"/>
</dbReference>
<evidence type="ECO:0000313" key="7">
    <source>
        <dbReference type="EMBL" id="VUX55353.1"/>
    </source>
</evidence>
<dbReference type="InterPro" id="IPR006076">
    <property type="entry name" value="FAD-dep_OxRdtase"/>
</dbReference>
<dbReference type="InterPro" id="IPR006311">
    <property type="entry name" value="TAT_signal"/>
</dbReference>
<dbReference type="InterPro" id="IPR036188">
    <property type="entry name" value="FAD/NAD-bd_sf"/>
</dbReference>
<dbReference type="Pfam" id="PF01266">
    <property type="entry name" value="DAO"/>
    <property type="match status" value="1"/>
</dbReference>
<dbReference type="AlphaFoldDB" id="A0A7D9H6H5"/>
<dbReference type="PANTHER" id="PTHR10961">
    <property type="entry name" value="PEROXISOMAL SARCOSINE OXIDASE"/>
    <property type="match status" value="1"/>
</dbReference>
<evidence type="ECO:0000256" key="4">
    <source>
        <dbReference type="ARBA" id="ARBA00023002"/>
    </source>
</evidence>
<evidence type="ECO:0000259" key="6">
    <source>
        <dbReference type="Pfam" id="PF01266"/>
    </source>
</evidence>
<dbReference type="Gene3D" id="3.50.50.60">
    <property type="entry name" value="FAD/NAD(P)-binding domain"/>
    <property type="match status" value="1"/>
</dbReference>
<feature type="chain" id="PRO_5028020758" evidence="5">
    <location>
        <begin position="28"/>
        <end position="430"/>
    </location>
</feature>
<dbReference type="Gene3D" id="3.30.9.10">
    <property type="entry name" value="D-Amino Acid Oxidase, subunit A, domain 2"/>
    <property type="match status" value="1"/>
</dbReference>
<dbReference type="PROSITE" id="PS51318">
    <property type="entry name" value="TAT"/>
    <property type="match status" value="1"/>
</dbReference>
<accession>A0A7D9H6H5</accession>
<dbReference type="GO" id="GO:0008115">
    <property type="term" value="F:sarcosine oxidase activity"/>
    <property type="evidence" value="ECO:0007669"/>
    <property type="project" value="TreeGrafter"/>
</dbReference>